<reference evidence="3 4" key="1">
    <citation type="journal article" date="2020" name="Nature">
        <title>Six reference-quality genomes reveal evolution of bat adaptations.</title>
        <authorList>
            <person name="Jebb D."/>
            <person name="Huang Z."/>
            <person name="Pippel M."/>
            <person name="Hughes G.M."/>
            <person name="Lavrichenko K."/>
            <person name="Devanna P."/>
            <person name="Winkler S."/>
            <person name="Jermiin L.S."/>
            <person name="Skirmuntt E.C."/>
            <person name="Katzourakis A."/>
            <person name="Burkitt-Gray L."/>
            <person name="Ray D.A."/>
            <person name="Sullivan K.A.M."/>
            <person name="Roscito J.G."/>
            <person name="Kirilenko B.M."/>
            <person name="Davalos L.M."/>
            <person name="Corthals A.P."/>
            <person name="Power M.L."/>
            <person name="Jones G."/>
            <person name="Ransome R.D."/>
            <person name="Dechmann D.K.N."/>
            <person name="Locatelli A.G."/>
            <person name="Puechmaille S.J."/>
            <person name="Fedrigo O."/>
            <person name="Jarvis E.D."/>
            <person name="Hiller M."/>
            <person name="Vernes S.C."/>
            <person name="Myers E.W."/>
            <person name="Teeling E.C."/>
        </authorList>
    </citation>
    <scope>NUCLEOTIDE SEQUENCE [LARGE SCALE GENOMIC DNA]</scope>
    <source>
        <strain evidence="3">MMyoMyo1</strain>
        <tissue evidence="3">Flight muscle</tissue>
    </source>
</reference>
<dbReference type="GO" id="GO:0005828">
    <property type="term" value="C:kinetochore microtubule"/>
    <property type="evidence" value="ECO:0007669"/>
    <property type="project" value="TreeGrafter"/>
</dbReference>
<dbReference type="GO" id="GO:1990423">
    <property type="term" value="C:RZZ complex"/>
    <property type="evidence" value="ECO:0007669"/>
    <property type="project" value="TreeGrafter"/>
</dbReference>
<dbReference type="InterPro" id="IPR052802">
    <property type="entry name" value="KNTC1"/>
</dbReference>
<dbReference type="Pfam" id="PF10493">
    <property type="entry name" value="Rod_C"/>
    <property type="match status" value="1"/>
</dbReference>
<keyword evidence="4" id="KW-1185">Reference proteome</keyword>
<evidence type="ECO:0000313" key="4">
    <source>
        <dbReference type="Proteomes" id="UP000527355"/>
    </source>
</evidence>
<dbReference type="GO" id="GO:0031267">
    <property type="term" value="F:small GTPase binding"/>
    <property type="evidence" value="ECO:0007669"/>
    <property type="project" value="TreeGrafter"/>
</dbReference>
<dbReference type="InterPro" id="IPR019527">
    <property type="entry name" value="RZZ-complex_KNTC1/ROD_C"/>
</dbReference>
<evidence type="ECO:0000259" key="2">
    <source>
        <dbReference type="Pfam" id="PF10493"/>
    </source>
</evidence>
<dbReference type="VEuPathDB" id="HostDB:GeneID_118678379"/>
<dbReference type="PANTHER" id="PTHR15688:SF1">
    <property type="entry name" value="KINETOCHORE-ASSOCIATED PROTEIN 1"/>
    <property type="match status" value="1"/>
</dbReference>
<dbReference type="Proteomes" id="UP000527355">
    <property type="component" value="Unassembled WGS sequence"/>
</dbReference>
<comment type="caution">
    <text evidence="3">The sequence shown here is derived from an EMBL/GenBank/DDBJ whole genome shotgun (WGS) entry which is preliminary data.</text>
</comment>
<proteinExistence type="predicted"/>
<dbReference type="GO" id="GO:1903394">
    <property type="term" value="P:protein localization to kinetochore involved in kinetochore assembly"/>
    <property type="evidence" value="ECO:0007669"/>
    <property type="project" value="TreeGrafter"/>
</dbReference>
<dbReference type="AlphaFoldDB" id="A0A7J7VYN4"/>
<dbReference type="EMBL" id="JABWUV010000009">
    <property type="protein sequence ID" value="KAF6330209.1"/>
    <property type="molecule type" value="Genomic_DNA"/>
</dbReference>
<feature type="domain" description="RZZ complex subunit KNTC1/ROD C-terminal" evidence="2">
    <location>
        <begin position="81"/>
        <end position="134"/>
    </location>
</feature>
<accession>A0A7J7VYN4</accession>
<feature type="region of interest" description="Disordered" evidence="1">
    <location>
        <begin position="49"/>
        <end position="70"/>
    </location>
</feature>
<evidence type="ECO:0000256" key="1">
    <source>
        <dbReference type="SAM" id="MobiDB-lite"/>
    </source>
</evidence>
<dbReference type="GO" id="GO:0007094">
    <property type="term" value="P:mitotic spindle assembly checkpoint signaling"/>
    <property type="evidence" value="ECO:0007669"/>
    <property type="project" value="TreeGrafter"/>
</dbReference>
<name>A0A7J7VYN4_MYOMY</name>
<gene>
    <name evidence="3" type="ORF">mMyoMyo1_012219</name>
</gene>
<dbReference type="GO" id="GO:0000070">
    <property type="term" value="P:mitotic sister chromatid segregation"/>
    <property type="evidence" value="ECO:0007669"/>
    <property type="project" value="TreeGrafter"/>
</dbReference>
<dbReference type="PANTHER" id="PTHR15688">
    <property type="entry name" value="KINETOCHORE-ASSOCIATED PROTEIN 1"/>
    <property type="match status" value="1"/>
</dbReference>
<protein>
    <recommendedName>
        <fullName evidence="2">RZZ complex subunit KNTC1/ROD C-terminal domain-containing protein</fullName>
    </recommendedName>
</protein>
<sequence>MVLLLMSTTDLVINLSGILREVDPYDFEMVEVVLKVIERADEKNTQHSYEAGIESSKASEGLQKNVPSGGPGAPAYAGAVITWPSAAQTRLPFHLLLFGTAQNFWKSLSTELTEESFPTLLFISKIMKFSLDTL</sequence>
<organism evidence="3 4">
    <name type="scientific">Myotis myotis</name>
    <name type="common">Greater mouse-eared bat</name>
    <name type="synonym">Vespertilio myotis</name>
    <dbReference type="NCBI Taxonomy" id="51298"/>
    <lineage>
        <taxon>Eukaryota</taxon>
        <taxon>Metazoa</taxon>
        <taxon>Chordata</taxon>
        <taxon>Craniata</taxon>
        <taxon>Vertebrata</taxon>
        <taxon>Euteleostomi</taxon>
        <taxon>Mammalia</taxon>
        <taxon>Eutheria</taxon>
        <taxon>Laurasiatheria</taxon>
        <taxon>Chiroptera</taxon>
        <taxon>Yangochiroptera</taxon>
        <taxon>Vespertilionidae</taxon>
        <taxon>Myotis</taxon>
    </lineage>
</organism>
<evidence type="ECO:0000313" key="3">
    <source>
        <dbReference type="EMBL" id="KAF6330209.1"/>
    </source>
</evidence>
<dbReference type="GO" id="GO:0005737">
    <property type="term" value="C:cytoplasm"/>
    <property type="evidence" value="ECO:0007669"/>
    <property type="project" value="TreeGrafter"/>
</dbReference>